<feature type="compositionally biased region" description="Basic residues" evidence="1">
    <location>
        <begin position="34"/>
        <end position="44"/>
    </location>
</feature>
<feature type="region of interest" description="Disordered" evidence="1">
    <location>
        <begin position="24"/>
        <end position="66"/>
    </location>
</feature>
<sequence>MAKLNDMPDFFSVKVFLTNKSDSHACRQQLKTRSNNRHPRRPPAHSRPQQAANYLLTQTKGGQCYV</sequence>
<dbReference type="AlphaFoldDB" id="A0AAF0CEB0"/>
<dbReference type="KEGG" id="tvd:SG34_030605"/>
<gene>
    <name evidence="2" type="ORF">SG34_030605</name>
</gene>
<evidence type="ECO:0000256" key="1">
    <source>
        <dbReference type="SAM" id="MobiDB-lite"/>
    </source>
</evidence>
<evidence type="ECO:0000313" key="3">
    <source>
        <dbReference type="Proteomes" id="UP000032352"/>
    </source>
</evidence>
<proteinExistence type="predicted"/>
<evidence type="ECO:0000313" key="2">
    <source>
        <dbReference type="EMBL" id="WDE09120.1"/>
    </source>
</evidence>
<feature type="compositionally biased region" description="Polar residues" evidence="1">
    <location>
        <begin position="55"/>
        <end position="66"/>
    </location>
</feature>
<organism evidence="2 3">
    <name type="scientific">Thalassomonas viridans</name>
    <dbReference type="NCBI Taxonomy" id="137584"/>
    <lineage>
        <taxon>Bacteria</taxon>
        <taxon>Pseudomonadati</taxon>
        <taxon>Pseudomonadota</taxon>
        <taxon>Gammaproteobacteria</taxon>
        <taxon>Alteromonadales</taxon>
        <taxon>Colwelliaceae</taxon>
        <taxon>Thalassomonas</taxon>
    </lineage>
</organism>
<dbReference type="RefSeq" id="WP_044841294.1">
    <property type="nucleotide sequence ID" value="NZ_CP059734.1"/>
</dbReference>
<protein>
    <submittedName>
        <fullName evidence="2">Uncharacterized protein</fullName>
    </submittedName>
</protein>
<dbReference type="EMBL" id="CP059734">
    <property type="protein sequence ID" value="WDE09120.1"/>
    <property type="molecule type" value="Genomic_DNA"/>
</dbReference>
<reference evidence="2 3" key="2">
    <citation type="journal article" date="2022" name="Mar. Drugs">
        <title>Bioassay-Guided Fractionation Leads to the Detection of Cholic Acid Generated by the Rare Thalassomonas sp.</title>
        <authorList>
            <person name="Pheiffer F."/>
            <person name="Schneider Y.K."/>
            <person name="Hansen E.H."/>
            <person name="Andersen J.H."/>
            <person name="Isaksson J."/>
            <person name="Busche T."/>
            <person name="R C."/>
            <person name="Kalinowski J."/>
            <person name="Zyl L.V."/>
            <person name="Trindade M."/>
        </authorList>
    </citation>
    <scope>NUCLEOTIDE SEQUENCE [LARGE SCALE GENOMIC DNA]</scope>
    <source>
        <strain evidence="2 3">XOM25</strain>
    </source>
</reference>
<keyword evidence="3" id="KW-1185">Reference proteome</keyword>
<reference evidence="2 3" key="1">
    <citation type="journal article" date="2015" name="Genome Announc.">
        <title>Draft Genome Sequences of Marine Isolates of Thalassomonas viridans and Thalassomonas actiniarum.</title>
        <authorList>
            <person name="Olonade I."/>
            <person name="van Zyl L.J."/>
            <person name="Trindade M."/>
        </authorList>
    </citation>
    <scope>NUCLEOTIDE SEQUENCE [LARGE SCALE GENOMIC DNA]</scope>
    <source>
        <strain evidence="2 3">XOM25</strain>
    </source>
</reference>
<dbReference type="Proteomes" id="UP000032352">
    <property type="component" value="Chromosome pTvir"/>
</dbReference>
<name>A0AAF0CEB0_9GAMM</name>
<accession>A0AAF0CEB0</accession>